<accession>A0A2S2R0K0</accession>
<name>A0A2S2R0K0_9HEMI</name>
<proteinExistence type="predicted"/>
<dbReference type="AlphaFoldDB" id="A0A2S2R0K0"/>
<protein>
    <submittedName>
        <fullName evidence="2">Uncharacterized protein</fullName>
    </submittedName>
</protein>
<feature type="transmembrane region" description="Helical" evidence="1">
    <location>
        <begin position="44"/>
        <end position="69"/>
    </location>
</feature>
<gene>
    <name evidence="2" type="ORF">g.184669</name>
</gene>
<keyword evidence="1" id="KW-1133">Transmembrane helix</keyword>
<evidence type="ECO:0000313" key="2">
    <source>
        <dbReference type="EMBL" id="MBY83528.1"/>
    </source>
</evidence>
<evidence type="ECO:0000256" key="1">
    <source>
        <dbReference type="SAM" id="Phobius"/>
    </source>
</evidence>
<dbReference type="EMBL" id="GGMS01014325">
    <property type="protein sequence ID" value="MBY83528.1"/>
    <property type="molecule type" value="Transcribed_RNA"/>
</dbReference>
<organism evidence="2">
    <name type="scientific">Sipha flava</name>
    <name type="common">yellow sugarcane aphid</name>
    <dbReference type="NCBI Taxonomy" id="143950"/>
    <lineage>
        <taxon>Eukaryota</taxon>
        <taxon>Metazoa</taxon>
        <taxon>Ecdysozoa</taxon>
        <taxon>Arthropoda</taxon>
        <taxon>Hexapoda</taxon>
        <taxon>Insecta</taxon>
        <taxon>Pterygota</taxon>
        <taxon>Neoptera</taxon>
        <taxon>Paraneoptera</taxon>
        <taxon>Hemiptera</taxon>
        <taxon>Sternorrhyncha</taxon>
        <taxon>Aphidomorpha</taxon>
        <taxon>Aphidoidea</taxon>
        <taxon>Aphididae</taxon>
        <taxon>Sipha</taxon>
    </lineage>
</organism>
<feature type="transmembrane region" description="Helical" evidence="1">
    <location>
        <begin position="89"/>
        <end position="107"/>
    </location>
</feature>
<keyword evidence="1" id="KW-0812">Transmembrane</keyword>
<sequence length="108" mass="12927">MQSDHLNVRCTNVSFRLMYVFEKKITVFPKFDFISGSYNSCKRFMFFNIFFAIIFIRFISLFLNGNIFLFNSYINVNRNLVEYFLEGKTFIQTLSTFNVPLYGSIFIR</sequence>
<reference evidence="2" key="1">
    <citation type="submission" date="2018-04" db="EMBL/GenBank/DDBJ databases">
        <title>Transcriptome assembly of Sipha flava.</title>
        <authorList>
            <person name="Scully E.D."/>
            <person name="Geib S.M."/>
            <person name="Palmer N.A."/>
            <person name="Koch K."/>
            <person name="Bradshaw J."/>
            <person name="Heng-Moss T."/>
            <person name="Sarath G."/>
        </authorList>
    </citation>
    <scope>NUCLEOTIDE SEQUENCE</scope>
</reference>
<keyword evidence="1" id="KW-0472">Membrane</keyword>